<keyword evidence="11" id="KW-1133">Transmembrane helix</keyword>
<comment type="subcellular location">
    <subcellularLocation>
        <location evidence="1">Membrane</location>
        <topology evidence="1">Single-pass type I membrane protein</topology>
    </subcellularLocation>
</comment>
<accession>A0A0K9P8C6</accession>
<comment type="caution">
    <text evidence="14">The sequence shown here is derived from an EMBL/GenBank/DDBJ whole genome shotgun (WGS) entry which is preliminary data.</text>
</comment>
<reference evidence="15" key="1">
    <citation type="journal article" date="2016" name="Nature">
        <title>The genome of the seagrass Zostera marina reveals angiosperm adaptation to the sea.</title>
        <authorList>
            <person name="Olsen J.L."/>
            <person name="Rouze P."/>
            <person name="Verhelst B."/>
            <person name="Lin Y.-C."/>
            <person name="Bayer T."/>
            <person name="Collen J."/>
            <person name="Dattolo E."/>
            <person name="De Paoli E."/>
            <person name="Dittami S."/>
            <person name="Maumus F."/>
            <person name="Michel G."/>
            <person name="Kersting A."/>
            <person name="Lauritano C."/>
            <person name="Lohaus R."/>
            <person name="Toepel M."/>
            <person name="Tonon T."/>
            <person name="Vanneste K."/>
            <person name="Amirebrahimi M."/>
            <person name="Brakel J."/>
            <person name="Bostroem C."/>
            <person name="Chovatia M."/>
            <person name="Grimwood J."/>
            <person name="Jenkins J.W."/>
            <person name="Jueterbock A."/>
            <person name="Mraz A."/>
            <person name="Stam W.T."/>
            <person name="Tice H."/>
            <person name="Bornberg-Bauer E."/>
            <person name="Green P.J."/>
            <person name="Pearson G.A."/>
            <person name="Procaccini G."/>
            <person name="Duarte C.M."/>
            <person name="Schmutz J."/>
            <person name="Reusch T.B.H."/>
            <person name="Van de Peer Y."/>
        </authorList>
    </citation>
    <scope>NUCLEOTIDE SEQUENCE [LARGE SCALE GENOMIC DNA]</scope>
    <source>
        <strain evidence="15">cv. Finnish</strain>
    </source>
</reference>
<dbReference type="Pfam" id="PF07714">
    <property type="entry name" value="PK_Tyr_Ser-Thr"/>
    <property type="match status" value="1"/>
</dbReference>
<dbReference type="PROSITE" id="PS01187">
    <property type="entry name" value="EGF_CA"/>
    <property type="match status" value="1"/>
</dbReference>
<protein>
    <submittedName>
        <fullName evidence="14">Putative Kinase</fullName>
    </submittedName>
</protein>
<evidence type="ECO:0000313" key="14">
    <source>
        <dbReference type="EMBL" id="KMZ64512.1"/>
    </source>
</evidence>
<dbReference type="InterPro" id="IPR017441">
    <property type="entry name" value="Protein_kinase_ATP_BS"/>
</dbReference>
<gene>
    <name evidence="14" type="ORF">ZOSMA_363G00020</name>
</gene>
<evidence type="ECO:0000256" key="8">
    <source>
        <dbReference type="ARBA" id="ARBA00023157"/>
    </source>
</evidence>
<dbReference type="Gene3D" id="2.10.25.10">
    <property type="entry name" value="Laminin"/>
    <property type="match status" value="1"/>
</dbReference>
<dbReference type="OrthoDB" id="4062651at2759"/>
<dbReference type="FunFam" id="3.30.200.20:FF:000162">
    <property type="entry name" value="Adenine nucleotide alpha hydrolase-like domain kinase"/>
    <property type="match status" value="1"/>
</dbReference>
<evidence type="ECO:0000259" key="13">
    <source>
        <dbReference type="PROSITE" id="PS50011"/>
    </source>
</evidence>
<dbReference type="PANTHER" id="PTHR27005:SF468">
    <property type="entry name" value="OS01G0310500 PROTEIN"/>
    <property type="match status" value="1"/>
</dbReference>
<feature type="domain" description="Protein kinase" evidence="13">
    <location>
        <begin position="373"/>
        <end position="637"/>
    </location>
</feature>
<dbReference type="AlphaFoldDB" id="A0A0K9P8C6"/>
<feature type="transmembrane region" description="Helical" evidence="11">
    <location>
        <begin position="295"/>
        <end position="319"/>
    </location>
</feature>
<dbReference type="FunFam" id="1.10.510.10:FF:000084">
    <property type="entry name" value="Wall-associated receptor kinase 2"/>
    <property type="match status" value="1"/>
</dbReference>
<evidence type="ECO:0000256" key="6">
    <source>
        <dbReference type="ARBA" id="ARBA00022777"/>
    </source>
</evidence>
<keyword evidence="6 14" id="KW-0418">Kinase</keyword>
<proteinExistence type="predicted"/>
<evidence type="ECO:0000256" key="9">
    <source>
        <dbReference type="ARBA" id="ARBA00023180"/>
    </source>
</evidence>
<keyword evidence="5 10" id="KW-0547">Nucleotide-binding</keyword>
<keyword evidence="9" id="KW-0325">Glycoprotein</keyword>
<evidence type="ECO:0000256" key="11">
    <source>
        <dbReference type="SAM" id="Phobius"/>
    </source>
</evidence>
<feature type="binding site" evidence="10">
    <location>
        <position position="401"/>
    </location>
    <ligand>
        <name>ATP</name>
        <dbReference type="ChEBI" id="CHEBI:30616"/>
    </ligand>
</feature>
<dbReference type="Gene3D" id="1.10.510.10">
    <property type="entry name" value="Transferase(Phosphotransferase) domain 1"/>
    <property type="match status" value="1"/>
</dbReference>
<dbReference type="CDD" id="cd14066">
    <property type="entry name" value="STKc_IRAK"/>
    <property type="match status" value="1"/>
</dbReference>
<dbReference type="InterPro" id="IPR025287">
    <property type="entry name" value="WAK_GUB"/>
</dbReference>
<evidence type="ECO:0000256" key="12">
    <source>
        <dbReference type="SAM" id="SignalP"/>
    </source>
</evidence>
<dbReference type="Pfam" id="PF13947">
    <property type="entry name" value="GUB_WAK_bind"/>
    <property type="match status" value="1"/>
</dbReference>
<keyword evidence="2" id="KW-0723">Serine/threonine-protein kinase</keyword>
<dbReference type="EMBL" id="LFYR01001135">
    <property type="protein sequence ID" value="KMZ64512.1"/>
    <property type="molecule type" value="Genomic_DNA"/>
</dbReference>
<feature type="chain" id="PRO_5005527338" evidence="12">
    <location>
        <begin position="17"/>
        <end position="705"/>
    </location>
</feature>
<dbReference type="InterPro" id="IPR011009">
    <property type="entry name" value="Kinase-like_dom_sf"/>
</dbReference>
<dbReference type="PROSITE" id="PS00107">
    <property type="entry name" value="PROTEIN_KINASE_ATP"/>
    <property type="match status" value="1"/>
</dbReference>
<dbReference type="InterPro" id="IPR008271">
    <property type="entry name" value="Ser/Thr_kinase_AS"/>
</dbReference>
<keyword evidence="7 10" id="KW-0067">ATP-binding</keyword>
<feature type="signal peptide" evidence="12">
    <location>
        <begin position="1"/>
        <end position="16"/>
    </location>
</feature>
<dbReference type="Proteomes" id="UP000036987">
    <property type="component" value="Unassembled WGS sequence"/>
</dbReference>
<evidence type="ECO:0000313" key="15">
    <source>
        <dbReference type="Proteomes" id="UP000036987"/>
    </source>
</evidence>
<dbReference type="PROSITE" id="PS00108">
    <property type="entry name" value="PROTEIN_KINASE_ST"/>
    <property type="match status" value="1"/>
</dbReference>
<keyword evidence="11" id="KW-0472">Membrane</keyword>
<dbReference type="GO" id="GO:0005886">
    <property type="term" value="C:plasma membrane"/>
    <property type="evidence" value="ECO:0000318"/>
    <property type="project" value="GO_Central"/>
</dbReference>
<dbReference type="InterPro" id="IPR018097">
    <property type="entry name" value="EGF_Ca-bd_CS"/>
</dbReference>
<dbReference type="GO" id="GO:0030247">
    <property type="term" value="F:polysaccharide binding"/>
    <property type="evidence" value="ECO:0007669"/>
    <property type="project" value="InterPro"/>
</dbReference>
<dbReference type="InterPro" id="IPR000719">
    <property type="entry name" value="Prot_kinase_dom"/>
</dbReference>
<dbReference type="InterPro" id="IPR001245">
    <property type="entry name" value="Ser-Thr/Tyr_kinase_cat_dom"/>
</dbReference>
<dbReference type="GO" id="GO:0004674">
    <property type="term" value="F:protein serine/threonine kinase activity"/>
    <property type="evidence" value="ECO:0007669"/>
    <property type="project" value="UniProtKB-KW"/>
</dbReference>
<evidence type="ECO:0000256" key="1">
    <source>
        <dbReference type="ARBA" id="ARBA00004479"/>
    </source>
</evidence>
<keyword evidence="8" id="KW-1015">Disulfide bond</keyword>
<evidence type="ECO:0000256" key="7">
    <source>
        <dbReference type="ARBA" id="ARBA00022840"/>
    </source>
</evidence>
<dbReference type="InterPro" id="IPR045274">
    <property type="entry name" value="WAK-like"/>
</dbReference>
<dbReference type="GO" id="GO:0007166">
    <property type="term" value="P:cell surface receptor signaling pathway"/>
    <property type="evidence" value="ECO:0000318"/>
    <property type="project" value="GO_Central"/>
</dbReference>
<dbReference type="PROSITE" id="PS50011">
    <property type="entry name" value="PROTEIN_KINASE_DOM"/>
    <property type="match status" value="1"/>
</dbReference>
<evidence type="ECO:0000256" key="5">
    <source>
        <dbReference type="ARBA" id="ARBA00022741"/>
    </source>
</evidence>
<evidence type="ECO:0000256" key="2">
    <source>
        <dbReference type="ARBA" id="ARBA00022527"/>
    </source>
</evidence>
<keyword evidence="3" id="KW-0808">Transferase</keyword>
<dbReference type="Gene3D" id="3.30.200.20">
    <property type="entry name" value="Phosphorylase Kinase, domain 1"/>
    <property type="match status" value="1"/>
</dbReference>
<dbReference type="STRING" id="29655.A0A0K9P8C6"/>
<sequence length="705" mass="79025">MIFSLLLLTTRVRSQALEDCQSKCGGVEIPYPFGIGNGCAKGKDGSFVVECLGHNTSDYTPYLLGDREIVKIDLEQGEITLINKLLTFCVKSDELVVDGGSSWRNLSTTPFTFSIRNKLVVTGCATTAFLSNGDMGCSTLCSSLNQVHNNTCSGIGCCEASIDEPLKIFIDPTVRLFHDKIVDDKRITPCSRVFLVEDATFNFTTRFLTADEWSMNVHVVLDFAVDGCGEKSMKKESSTGDGHLCLCRKGYAGNPYTPDGCTTDIDECKQENSPCSKDCINTEGSYICTDKTRELTIILSALGGAIFLFFFSWSSLWFYKKSKTVKEKKLRETNFRKNHSLLRQTLSSSLHEDVNVNTKFFTLVELEKATDKFDRARIIGEGGHGKVYKGLLFDQRIAAIKVSKVDTQNERKEFINEIILLSRFYHKNVVKLLGCCLESEMPLLVYEYIFNGTLYDHLHVKDGSYLGWDDRLRIATEVASAIVYLLSASSKVIFHRDLKSANILLDGKLTTKLSDFGASKSIDSDKQHVTATIQGTIGYLDPEYYQSGKLTEKSDVYSFGVILVELLTGKKPISREGNMITNFIKLVKENQVDLIFDPSIMEETAQEELEVIARIAENCLNLRGEDRPTMKEIESTLESIRRSKKKNVTGKISQEEQSSFLSDQMNMFRRIRTTEALQNSQEVFSISKSFNSAAVHLYNSGNARY</sequence>
<keyword evidence="15" id="KW-1185">Reference proteome</keyword>
<evidence type="ECO:0000256" key="4">
    <source>
        <dbReference type="ARBA" id="ARBA00022729"/>
    </source>
</evidence>
<dbReference type="GO" id="GO:0005509">
    <property type="term" value="F:calcium ion binding"/>
    <property type="evidence" value="ECO:0007669"/>
    <property type="project" value="InterPro"/>
</dbReference>
<evidence type="ECO:0000256" key="3">
    <source>
        <dbReference type="ARBA" id="ARBA00022679"/>
    </source>
</evidence>
<dbReference type="OMA" id="CCEASID"/>
<keyword evidence="4 12" id="KW-0732">Signal</keyword>
<evidence type="ECO:0000256" key="10">
    <source>
        <dbReference type="PROSITE-ProRule" id="PRU10141"/>
    </source>
</evidence>
<dbReference type="CDD" id="cd00054">
    <property type="entry name" value="EGF_CA"/>
    <property type="match status" value="1"/>
</dbReference>
<organism evidence="14 15">
    <name type="scientific">Zostera marina</name>
    <name type="common">Eelgrass</name>
    <dbReference type="NCBI Taxonomy" id="29655"/>
    <lineage>
        <taxon>Eukaryota</taxon>
        <taxon>Viridiplantae</taxon>
        <taxon>Streptophyta</taxon>
        <taxon>Embryophyta</taxon>
        <taxon>Tracheophyta</taxon>
        <taxon>Spermatophyta</taxon>
        <taxon>Magnoliopsida</taxon>
        <taxon>Liliopsida</taxon>
        <taxon>Zosteraceae</taxon>
        <taxon>Zostera</taxon>
    </lineage>
</organism>
<keyword evidence="11" id="KW-0812">Transmembrane</keyword>
<dbReference type="PANTHER" id="PTHR27005">
    <property type="entry name" value="WALL-ASSOCIATED RECEPTOR KINASE-LIKE 21"/>
    <property type="match status" value="1"/>
</dbReference>
<dbReference type="GO" id="GO:0005524">
    <property type="term" value="F:ATP binding"/>
    <property type="evidence" value="ECO:0007669"/>
    <property type="project" value="UniProtKB-UniRule"/>
</dbReference>
<dbReference type="SUPFAM" id="SSF56112">
    <property type="entry name" value="Protein kinase-like (PK-like)"/>
    <property type="match status" value="1"/>
</dbReference>
<name>A0A0K9P8C6_ZOSMR</name>
<dbReference type="SMART" id="SM00220">
    <property type="entry name" value="S_TKc"/>
    <property type="match status" value="1"/>
</dbReference>